<dbReference type="RefSeq" id="WP_039123089.1">
    <property type="nucleotide sequence ID" value="NZ_CP010427.1"/>
</dbReference>
<evidence type="ECO:0000313" key="1">
    <source>
        <dbReference type="EMBL" id="AJC48273.1"/>
    </source>
</evidence>
<dbReference type="Proteomes" id="UP000031104">
    <property type="component" value="Chromosome"/>
</dbReference>
<accession>A0A0A8E2P9</accession>
<sequence>MWSEKKPLIVGATMDFLDGRGFALSSKNLVGNDVKKIVAAIKGGLEFRQSRNKKTHNTKASIDLSNNKIGDKGIKYLSELKTLDYLYLSNCGITDHGAKDIANNITNLKVLNLSKNSISLDGVTAIVNKLINLESLDISENYIGLLGAKAIQKCNKLSDLNISNDKYLNSTVEMREGMKVSDIITNLPKNLRSLSLAGYVELDDKIAEAIKNLNMLKQNTC</sequence>
<dbReference type="Pfam" id="PF13855">
    <property type="entry name" value="LRR_8"/>
    <property type="match status" value="1"/>
</dbReference>
<dbReference type="PANTHER" id="PTHR24113:SF15">
    <property type="entry name" value="NACHT DOMAIN-CONTAINING PROTEIN"/>
    <property type="match status" value="1"/>
</dbReference>
<dbReference type="KEGG" id="fgu:SD28_00640"/>
<dbReference type="Gene3D" id="3.80.10.10">
    <property type="entry name" value="Ribonuclease Inhibitor"/>
    <property type="match status" value="1"/>
</dbReference>
<reference evidence="1 2" key="1">
    <citation type="submission" date="2014-12" db="EMBL/GenBank/DDBJ databases">
        <title>Complete genome sequence of Francisella guanzhouensis strain 08HL01032 isolated from air-conditioning system in China.</title>
        <authorList>
            <person name="Svensson D."/>
            <person name="Ohrman C."/>
            <person name="Backman S."/>
            <person name="Karlsson E."/>
            <person name="Nilsson E."/>
            <person name="Bystrom M."/>
            <person name="Larkeryd A."/>
            <person name="Stenberg P."/>
            <person name="Scholtz H.C."/>
            <person name="Forsman M."/>
            <person name="Sjodin A."/>
        </authorList>
    </citation>
    <scope>NUCLEOTIDE SEQUENCE [LARGE SCALE GENOMIC DNA]</scope>
    <source>
        <strain evidence="1 2">08HL01032</strain>
    </source>
</reference>
<evidence type="ECO:0000313" key="2">
    <source>
        <dbReference type="Proteomes" id="UP000031104"/>
    </source>
</evidence>
<dbReference type="InterPro" id="IPR027038">
    <property type="entry name" value="RanGap"/>
</dbReference>
<dbReference type="AlphaFoldDB" id="A0A0A8E2P9"/>
<dbReference type="GO" id="GO:0048471">
    <property type="term" value="C:perinuclear region of cytoplasm"/>
    <property type="evidence" value="ECO:0007669"/>
    <property type="project" value="TreeGrafter"/>
</dbReference>
<dbReference type="GO" id="GO:0031267">
    <property type="term" value="F:small GTPase binding"/>
    <property type="evidence" value="ECO:0007669"/>
    <property type="project" value="TreeGrafter"/>
</dbReference>
<name>A0A0A8E2P9_9GAMM</name>
<gene>
    <name evidence="1" type="ORF">SD28_00640</name>
</gene>
<dbReference type="PANTHER" id="PTHR24113">
    <property type="entry name" value="RAN GTPASE-ACTIVATING PROTEIN 1"/>
    <property type="match status" value="1"/>
</dbReference>
<keyword evidence="2" id="KW-1185">Reference proteome</keyword>
<dbReference type="STRING" id="594679.SD28_00640"/>
<dbReference type="EMBL" id="CP010427">
    <property type="protein sequence ID" value="AJC48273.1"/>
    <property type="molecule type" value="Genomic_DNA"/>
</dbReference>
<dbReference type="GO" id="GO:0006913">
    <property type="term" value="P:nucleocytoplasmic transport"/>
    <property type="evidence" value="ECO:0007669"/>
    <property type="project" value="TreeGrafter"/>
</dbReference>
<dbReference type="HOGENOM" id="CLU_1249106_0_0_6"/>
<dbReference type="GO" id="GO:0005096">
    <property type="term" value="F:GTPase activator activity"/>
    <property type="evidence" value="ECO:0007669"/>
    <property type="project" value="InterPro"/>
</dbReference>
<dbReference type="SUPFAM" id="SSF52047">
    <property type="entry name" value="RNI-like"/>
    <property type="match status" value="1"/>
</dbReference>
<dbReference type="GO" id="GO:0005829">
    <property type="term" value="C:cytosol"/>
    <property type="evidence" value="ECO:0007669"/>
    <property type="project" value="TreeGrafter"/>
</dbReference>
<organism evidence="1 2">
    <name type="scientific">Allofrancisella guangzhouensis</name>
    <dbReference type="NCBI Taxonomy" id="594679"/>
    <lineage>
        <taxon>Bacteria</taxon>
        <taxon>Pseudomonadati</taxon>
        <taxon>Pseudomonadota</taxon>
        <taxon>Gammaproteobacteria</taxon>
        <taxon>Thiotrichales</taxon>
        <taxon>Francisellaceae</taxon>
        <taxon>Allofrancisella</taxon>
    </lineage>
</organism>
<dbReference type="InterPro" id="IPR001611">
    <property type="entry name" value="Leu-rich_rpt"/>
</dbReference>
<dbReference type="InterPro" id="IPR032675">
    <property type="entry name" value="LRR_dom_sf"/>
</dbReference>
<protein>
    <submittedName>
        <fullName evidence="1">Uncharacterized protein</fullName>
    </submittedName>
</protein>
<proteinExistence type="predicted"/>
<dbReference type="Pfam" id="PF13516">
    <property type="entry name" value="LRR_6"/>
    <property type="match status" value="2"/>
</dbReference>